<protein>
    <submittedName>
        <fullName evidence="4">Testis-expressed protein 29</fullName>
    </submittedName>
</protein>
<keyword evidence="2" id="KW-1133">Transmembrane helix</keyword>
<dbReference type="KEGG" id="csyr:103253884"/>
<name>A0A3Q0DTZ7_CARSF</name>
<sequence>MKYVPEIKKSPPHLLKQFAVCDITLYDICDYNVSRDRCKMLGCCFYKSVCYEKAVPVYVQMFFALMIIVAGALIITLIYRVVQESRKEKAVTTDTTLLAKPSEEAEGVSAGGQSLLRPSSMETSKRSDLKSEDGRFLGDEMMRDGEMTKDAPPQNA</sequence>
<evidence type="ECO:0000256" key="2">
    <source>
        <dbReference type="SAM" id="Phobius"/>
    </source>
</evidence>
<accession>A0A3Q0DTZ7</accession>
<keyword evidence="2" id="KW-0812">Transmembrane</keyword>
<dbReference type="InterPro" id="IPR031685">
    <property type="entry name" value="TEX29"/>
</dbReference>
<feature type="region of interest" description="Disordered" evidence="1">
    <location>
        <begin position="102"/>
        <end position="156"/>
    </location>
</feature>
<proteinExistence type="predicted"/>
<evidence type="ECO:0000313" key="3">
    <source>
        <dbReference type="Proteomes" id="UP000189704"/>
    </source>
</evidence>
<keyword evidence="2" id="KW-0472">Membrane</keyword>
<organism evidence="3 4">
    <name type="scientific">Carlito syrichta</name>
    <name type="common">Philippine tarsier</name>
    <name type="synonym">Tarsius syrichta</name>
    <dbReference type="NCBI Taxonomy" id="1868482"/>
    <lineage>
        <taxon>Eukaryota</taxon>
        <taxon>Metazoa</taxon>
        <taxon>Chordata</taxon>
        <taxon>Craniata</taxon>
        <taxon>Vertebrata</taxon>
        <taxon>Euteleostomi</taxon>
        <taxon>Mammalia</taxon>
        <taxon>Eutheria</taxon>
        <taxon>Euarchontoglires</taxon>
        <taxon>Primates</taxon>
        <taxon>Haplorrhini</taxon>
        <taxon>Tarsiiformes</taxon>
        <taxon>Tarsiidae</taxon>
        <taxon>Carlito</taxon>
    </lineage>
</organism>
<gene>
    <name evidence="4" type="primary">TEX29</name>
</gene>
<dbReference type="RefSeq" id="XP_021565233.1">
    <property type="nucleotide sequence ID" value="XM_021709558.1"/>
</dbReference>
<evidence type="ECO:0000256" key="1">
    <source>
        <dbReference type="SAM" id="MobiDB-lite"/>
    </source>
</evidence>
<keyword evidence="3" id="KW-1185">Reference proteome</keyword>
<dbReference type="CTD" id="121793"/>
<feature type="transmembrane region" description="Helical" evidence="2">
    <location>
        <begin position="57"/>
        <end position="79"/>
    </location>
</feature>
<reference evidence="4" key="1">
    <citation type="submission" date="2025-08" db="UniProtKB">
        <authorList>
            <consortium name="RefSeq"/>
        </authorList>
    </citation>
    <scope>IDENTIFICATION</scope>
</reference>
<dbReference type="Proteomes" id="UP000189704">
    <property type="component" value="Unplaced"/>
</dbReference>
<dbReference type="Pfam" id="PF15839">
    <property type="entry name" value="TEX29"/>
    <property type="match status" value="1"/>
</dbReference>
<evidence type="ECO:0000313" key="4">
    <source>
        <dbReference type="RefSeq" id="XP_021565233.1"/>
    </source>
</evidence>
<dbReference type="AlphaFoldDB" id="A0A3Q0DTZ7"/>
<dbReference type="GeneID" id="103253884"/>
<dbReference type="OrthoDB" id="9028469at2759"/>
<dbReference type="STRING" id="1868482.ENSTSYP00000029666"/>
<dbReference type="PANTHER" id="PTHR37339:SF1">
    <property type="entry name" value="TESTIS-EXPRESSED PROTEIN 29"/>
    <property type="match status" value="1"/>
</dbReference>
<dbReference type="PANTHER" id="PTHR37339">
    <property type="entry name" value="TESTIS-EXPRESSED PROTEIN 29"/>
    <property type="match status" value="1"/>
</dbReference>
<feature type="compositionally biased region" description="Basic and acidic residues" evidence="1">
    <location>
        <begin position="123"/>
        <end position="149"/>
    </location>
</feature>